<comment type="caution">
    <text evidence="2">The sequence shown here is derived from an EMBL/GenBank/DDBJ whole genome shotgun (WGS) entry which is preliminary data.</text>
</comment>
<reference evidence="2 3" key="1">
    <citation type="submission" date="2018-10" db="EMBL/GenBank/DDBJ databases">
        <title>A high-quality apple genome assembly.</title>
        <authorList>
            <person name="Hu J."/>
        </authorList>
    </citation>
    <scope>NUCLEOTIDE SEQUENCE [LARGE SCALE GENOMIC DNA]</scope>
    <source>
        <strain evidence="3">cv. HFTH1</strain>
        <tissue evidence="2">Young leaf</tissue>
    </source>
</reference>
<evidence type="ECO:0000256" key="1">
    <source>
        <dbReference type="SAM" id="MobiDB-lite"/>
    </source>
</evidence>
<dbReference type="Proteomes" id="UP000290289">
    <property type="component" value="Chromosome 3"/>
</dbReference>
<sequence length="204" mass="23950">MNIYFVYRDVCKHHEAIFSMRAQTKNEIEPHARYKGLQTRKLNKKSSDYATLAVCFHIVDDITDLNDSARKRKCDVDITRGLIGREMMRNPPPFPRQNDIKALKDKLALPKPNALVIPHRIIDHIEELIDQGNCWEFVRDKARKKRDQGKSDQYELTDEEKDRRPAKKPTLSINCVFEGHNQLAPESKKTRNRTHKRETLTTMR</sequence>
<gene>
    <name evidence="2" type="ORF">DVH24_003876</name>
</gene>
<keyword evidence="3" id="KW-1185">Reference proteome</keyword>
<organism evidence="2 3">
    <name type="scientific">Malus domestica</name>
    <name type="common">Apple</name>
    <name type="synonym">Pyrus malus</name>
    <dbReference type="NCBI Taxonomy" id="3750"/>
    <lineage>
        <taxon>Eukaryota</taxon>
        <taxon>Viridiplantae</taxon>
        <taxon>Streptophyta</taxon>
        <taxon>Embryophyta</taxon>
        <taxon>Tracheophyta</taxon>
        <taxon>Spermatophyta</taxon>
        <taxon>Magnoliopsida</taxon>
        <taxon>eudicotyledons</taxon>
        <taxon>Gunneridae</taxon>
        <taxon>Pentapetalae</taxon>
        <taxon>rosids</taxon>
        <taxon>fabids</taxon>
        <taxon>Rosales</taxon>
        <taxon>Rosaceae</taxon>
        <taxon>Amygdaloideae</taxon>
        <taxon>Maleae</taxon>
        <taxon>Malus</taxon>
    </lineage>
</organism>
<evidence type="ECO:0000313" key="2">
    <source>
        <dbReference type="EMBL" id="RXI03224.1"/>
    </source>
</evidence>
<dbReference type="AlphaFoldDB" id="A0A498KA52"/>
<evidence type="ECO:0000313" key="3">
    <source>
        <dbReference type="Proteomes" id="UP000290289"/>
    </source>
</evidence>
<accession>A0A498KA52</accession>
<proteinExistence type="predicted"/>
<dbReference type="EMBL" id="RDQH01000329">
    <property type="protein sequence ID" value="RXI03224.1"/>
    <property type="molecule type" value="Genomic_DNA"/>
</dbReference>
<protein>
    <submittedName>
        <fullName evidence="2">Uncharacterized protein</fullName>
    </submittedName>
</protein>
<feature type="region of interest" description="Disordered" evidence="1">
    <location>
        <begin position="146"/>
        <end position="204"/>
    </location>
</feature>
<name>A0A498KA52_MALDO</name>